<gene>
    <name evidence="5" type="ORF">SAMN05444362_12037</name>
</gene>
<keyword evidence="2" id="KW-0732">Signal</keyword>
<protein>
    <submittedName>
        <fullName evidence="5">Periplasmic chaperone for outer membrane proteins Skp</fullName>
    </submittedName>
</protein>
<sequence length="202" mass="22954">MKNLSYAINGVLAVAIIILFILFFTSKKDTTDTPSLKFENDSTVSLPIAYVNIDSVLTHYNYAKEASDALMKKTESSRASISQKQKQVANEQQEFNRKLQNNAFLSQERAEQEYGRIQKLTADLEQMASRLDNELTMEQMKVNNQLADSVRTCIKEFNKTANYHIIFSNSGLDNILYAKDSYDITNKVVELLNKRHAAAPKN</sequence>
<proteinExistence type="inferred from homology"/>
<comment type="similarity">
    <text evidence="1">Belongs to the Skp family.</text>
</comment>
<dbReference type="Proteomes" id="UP000184480">
    <property type="component" value="Unassembled WGS sequence"/>
</dbReference>
<dbReference type="SMART" id="SM00935">
    <property type="entry name" value="OmpH"/>
    <property type="match status" value="1"/>
</dbReference>
<keyword evidence="4" id="KW-1133">Transmembrane helix</keyword>
<feature type="coiled-coil region" evidence="3">
    <location>
        <begin position="81"/>
        <end position="137"/>
    </location>
</feature>
<dbReference type="GO" id="GO:0050821">
    <property type="term" value="P:protein stabilization"/>
    <property type="evidence" value="ECO:0007669"/>
    <property type="project" value="TreeGrafter"/>
</dbReference>
<dbReference type="GO" id="GO:0005829">
    <property type="term" value="C:cytosol"/>
    <property type="evidence" value="ECO:0007669"/>
    <property type="project" value="TreeGrafter"/>
</dbReference>
<keyword evidence="6" id="KW-1185">Reference proteome</keyword>
<dbReference type="Gene3D" id="3.30.910.20">
    <property type="entry name" value="Skp domain"/>
    <property type="match status" value="1"/>
</dbReference>
<evidence type="ECO:0000313" key="5">
    <source>
        <dbReference type="EMBL" id="SHG29355.1"/>
    </source>
</evidence>
<dbReference type="EMBL" id="FQUC01000020">
    <property type="protein sequence ID" value="SHG29355.1"/>
    <property type="molecule type" value="Genomic_DNA"/>
</dbReference>
<dbReference type="RefSeq" id="WP_062184489.1">
    <property type="nucleotide sequence ID" value="NZ_BBXL01000027.1"/>
</dbReference>
<dbReference type="STRING" id="1346286.SAMN05444362_12037"/>
<evidence type="ECO:0000256" key="2">
    <source>
        <dbReference type="ARBA" id="ARBA00022729"/>
    </source>
</evidence>
<dbReference type="AlphaFoldDB" id="A0A1M5IM73"/>
<dbReference type="InterPro" id="IPR024930">
    <property type="entry name" value="Skp_dom_sf"/>
</dbReference>
<organism evidence="5 6">
    <name type="scientific">Dysgonomonas macrotermitis</name>
    <dbReference type="NCBI Taxonomy" id="1346286"/>
    <lineage>
        <taxon>Bacteria</taxon>
        <taxon>Pseudomonadati</taxon>
        <taxon>Bacteroidota</taxon>
        <taxon>Bacteroidia</taxon>
        <taxon>Bacteroidales</taxon>
        <taxon>Dysgonomonadaceae</taxon>
        <taxon>Dysgonomonas</taxon>
    </lineage>
</organism>
<dbReference type="PANTHER" id="PTHR35089">
    <property type="entry name" value="CHAPERONE PROTEIN SKP"/>
    <property type="match status" value="1"/>
</dbReference>
<reference evidence="6" key="1">
    <citation type="submission" date="2016-11" db="EMBL/GenBank/DDBJ databases">
        <authorList>
            <person name="Varghese N."/>
            <person name="Submissions S."/>
        </authorList>
    </citation>
    <scope>NUCLEOTIDE SEQUENCE [LARGE SCALE GENOMIC DNA]</scope>
    <source>
        <strain evidence="6">DSM 27370</strain>
    </source>
</reference>
<dbReference type="PANTHER" id="PTHR35089:SF1">
    <property type="entry name" value="CHAPERONE PROTEIN SKP"/>
    <property type="match status" value="1"/>
</dbReference>
<dbReference type="OrthoDB" id="1493259at2"/>
<keyword evidence="4" id="KW-0472">Membrane</keyword>
<evidence type="ECO:0000256" key="1">
    <source>
        <dbReference type="ARBA" id="ARBA00009091"/>
    </source>
</evidence>
<name>A0A1M5IM73_9BACT</name>
<evidence type="ECO:0000313" key="6">
    <source>
        <dbReference type="Proteomes" id="UP000184480"/>
    </source>
</evidence>
<keyword evidence="3" id="KW-0175">Coiled coil</keyword>
<keyword evidence="4" id="KW-0812">Transmembrane</keyword>
<dbReference type="GO" id="GO:0051082">
    <property type="term" value="F:unfolded protein binding"/>
    <property type="evidence" value="ECO:0007669"/>
    <property type="project" value="InterPro"/>
</dbReference>
<feature type="transmembrane region" description="Helical" evidence="4">
    <location>
        <begin position="6"/>
        <end position="25"/>
    </location>
</feature>
<dbReference type="Pfam" id="PF03938">
    <property type="entry name" value="OmpH"/>
    <property type="match status" value="1"/>
</dbReference>
<accession>A0A1M5IM73</accession>
<evidence type="ECO:0000256" key="4">
    <source>
        <dbReference type="SAM" id="Phobius"/>
    </source>
</evidence>
<dbReference type="InterPro" id="IPR005632">
    <property type="entry name" value="Chaperone_Skp"/>
</dbReference>
<dbReference type="SUPFAM" id="SSF111384">
    <property type="entry name" value="OmpH-like"/>
    <property type="match status" value="1"/>
</dbReference>
<evidence type="ECO:0000256" key="3">
    <source>
        <dbReference type="SAM" id="Coils"/>
    </source>
</evidence>